<dbReference type="HAMAP" id="MF_03163">
    <property type="entry name" value="RNA_methyltr_E_SPB1"/>
    <property type="match status" value="1"/>
</dbReference>
<feature type="region of interest" description="Disordered" evidence="9">
    <location>
        <begin position="427"/>
        <end position="535"/>
    </location>
</feature>
<dbReference type="HAMAP" id="MF_01547">
    <property type="entry name" value="RNA_methyltr_E"/>
    <property type="match status" value="1"/>
</dbReference>
<protein>
    <recommendedName>
        <fullName evidence="8">Putative rRNA methyltransferase</fullName>
        <ecNumber evidence="8">2.1.1.-</ecNumber>
    </recommendedName>
    <alternativeName>
        <fullName evidence="8">2'-O-ribose RNA methyltransferase SPB1 homolog</fullName>
    </alternativeName>
</protein>
<feature type="binding site" evidence="8">
    <location>
        <position position="74"/>
    </location>
    <ligand>
        <name>S-adenosyl-L-methionine</name>
        <dbReference type="ChEBI" id="CHEBI:59789"/>
    </ligand>
</feature>
<comment type="caution">
    <text evidence="13">The sequence shown here is derived from an EMBL/GenBank/DDBJ whole genome shotgun (WGS) entry which is preliminary data.</text>
</comment>
<evidence type="ECO:0000256" key="4">
    <source>
        <dbReference type="ARBA" id="ARBA00022603"/>
    </source>
</evidence>
<evidence type="ECO:0000256" key="9">
    <source>
        <dbReference type="SAM" id="MobiDB-lite"/>
    </source>
</evidence>
<feature type="compositionally biased region" description="Basic and acidic residues" evidence="9">
    <location>
        <begin position="778"/>
        <end position="790"/>
    </location>
</feature>
<dbReference type="AlphaFoldDB" id="A0A843TJJ6"/>
<evidence type="ECO:0000256" key="8">
    <source>
        <dbReference type="HAMAP-Rule" id="MF_03163"/>
    </source>
</evidence>
<dbReference type="OrthoDB" id="1287559at2759"/>
<feature type="active site" description="Proton acceptor" evidence="8">
    <location>
        <position position="161"/>
    </location>
</feature>
<feature type="compositionally biased region" description="Low complexity" evidence="9">
    <location>
        <begin position="765"/>
        <end position="777"/>
    </location>
</feature>
<feature type="binding site" evidence="8">
    <location>
        <position position="56"/>
    </location>
    <ligand>
        <name>S-adenosyl-L-methionine</name>
        <dbReference type="ChEBI" id="CHEBI:59789"/>
    </ligand>
</feature>
<dbReference type="EMBL" id="NMUH01000087">
    <property type="protein sequence ID" value="MQL71041.1"/>
    <property type="molecule type" value="Genomic_DNA"/>
</dbReference>
<evidence type="ECO:0000259" key="11">
    <source>
        <dbReference type="Pfam" id="PF07780"/>
    </source>
</evidence>
<dbReference type="InterPro" id="IPR029063">
    <property type="entry name" value="SAM-dependent_MTases_sf"/>
</dbReference>
<keyword evidence="6 8" id="KW-0949">S-adenosyl-L-methionine</keyword>
<evidence type="ECO:0000259" key="12">
    <source>
        <dbReference type="Pfam" id="PF11861"/>
    </source>
</evidence>
<dbReference type="InterPro" id="IPR002877">
    <property type="entry name" value="RNA_MeTrfase_FtsJ_dom"/>
</dbReference>
<evidence type="ECO:0000256" key="7">
    <source>
        <dbReference type="ARBA" id="ARBA00023242"/>
    </source>
</evidence>
<comment type="catalytic activity">
    <reaction evidence="8">
        <text>a ribonucleotide in rRNA + S-adenosyl-L-methionine = a 2'-O-methylribonucleotide in rRNA + S-adenosyl-L-homocysteine + H(+)</text>
        <dbReference type="Rhea" id="RHEA:48628"/>
        <dbReference type="Rhea" id="RHEA-COMP:12164"/>
        <dbReference type="Rhea" id="RHEA-COMP:12165"/>
        <dbReference type="ChEBI" id="CHEBI:15378"/>
        <dbReference type="ChEBI" id="CHEBI:57856"/>
        <dbReference type="ChEBI" id="CHEBI:59789"/>
        <dbReference type="ChEBI" id="CHEBI:90675"/>
        <dbReference type="ChEBI" id="CHEBI:90676"/>
    </reaction>
</comment>
<comment type="function">
    <text evidence="8">Probable methyltransferase involved in the maturation of rRNA and in the biogenesis of ribosomal subunits.</text>
</comment>
<dbReference type="EC" id="2.1.1.-" evidence="8"/>
<dbReference type="SUPFAM" id="SSF53335">
    <property type="entry name" value="S-adenosyl-L-methionine-dependent methyltransferases"/>
    <property type="match status" value="1"/>
</dbReference>
<keyword evidence="4 8" id="KW-0489">Methyltransferase</keyword>
<feature type="compositionally biased region" description="Acidic residues" evidence="9">
    <location>
        <begin position="489"/>
        <end position="503"/>
    </location>
</feature>
<feature type="region of interest" description="Disordered" evidence="9">
    <location>
        <begin position="718"/>
        <end position="836"/>
    </location>
</feature>
<feature type="domain" description="Ribosomal RNA methyltransferase SPB1-like C-terminal" evidence="11">
    <location>
        <begin position="596"/>
        <end position="791"/>
    </location>
</feature>
<feature type="binding site" evidence="8">
    <location>
        <position position="90"/>
    </location>
    <ligand>
        <name>S-adenosyl-L-methionine</name>
        <dbReference type="ChEBI" id="CHEBI:59789"/>
    </ligand>
</feature>
<keyword evidence="14" id="KW-1185">Reference proteome</keyword>
<feature type="compositionally biased region" description="Acidic residues" evidence="9">
    <location>
        <begin position="620"/>
        <end position="630"/>
    </location>
</feature>
<dbReference type="Gene3D" id="3.40.50.150">
    <property type="entry name" value="Vaccinia Virus protein VP39"/>
    <property type="match status" value="1"/>
</dbReference>
<dbReference type="GO" id="GO:0000463">
    <property type="term" value="P:maturation of LSU-rRNA from tricistronic rRNA transcript (SSU-rRNA, 5.8S rRNA, LSU-rRNA)"/>
    <property type="evidence" value="ECO:0007669"/>
    <property type="project" value="TreeGrafter"/>
</dbReference>
<feature type="binding site" evidence="8">
    <location>
        <position position="54"/>
    </location>
    <ligand>
        <name>S-adenosyl-L-methionine</name>
        <dbReference type="ChEBI" id="CHEBI:59789"/>
    </ligand>
</feature>
<comment type="subcellular location">
    <subcellularLocation>
        <location evidence="1 8">Nucleus</location>
        <location evidence="1 8">Nucleolus</location>
    </subcellularLocation>
</comment>
<dbReference type="FunFam" id="3.40.50.150:FF:000004">
    <property type="entry name" value="AdoMet-dependent rRNA methyltransferase SPB1"/>
    <property type="match status" value="1"/>
</dbReference>
<dbReference type="Pfam" id="PF11861">
    <property type="entry name" value="DUF3381"/>
    <property type="match status" value="1"/>
</dbReference>
<dbReference type="GO" id="GO:0016435">
    <property type="term" value="F:rRNA (guanine) methyltransferase activity"/>
    <property type="evidence" value="ECO:0007669"/>
    <property type="project" value="TreeGrafter"/>
</dbReference>
<dbReference type="PANTHER" id="PTHR10920">
    <property type="entry name" value="RIBOSOMAL RNA METHYLTRANSFERASE"/>
    <property type="match status" value="1"/>
</dbReference>
<evidence type="ECO:0000256" key="5">
    <source>
        <dbReference type="ARBA" id="ARBA00022679"/>
    </source>
</evidence>
<feature type="binding site" evidence="8">
    <location>
        <position position="121"/>
    </location>
    <ligand>
        <name>S-adenosyl-L-methionine</name>
        <dbReference type="ChEBI" id="CHEBI:59789"/>
    </ligand>
</feature>
<dbReference type="InterPro" id="IPR024576">
    <property type="entry name" value="rRNA_MeTfrase_Spb1_DUF3381"/>
</dbReference>
<organism evidence="13 14">
    <name type="scientific">Colocasia esculenta</name>
    <name type="common">Wild taro</name>
    <name type="synonym">Arum esculentum</name>
    <dbReference type="NCBI Taxonomy" id="4460"/>
    <lineage>
        <taxon>Eukaryota</taxon>
        <taxon>Viridiplantae</taxon>
        <taxon>Streptophyta</taxon>
        <taxon>Embryophyta</taxon>
        <taxon>Tracheophyta</taxon>
        <taxon>Spermatophyta</taxon>
        <taxon>Magnoliopsida</taxon>
        <taxon>Liliopsida</taxon>
        <taxon>Araceae</taxon>
        <taxon>Aroideae</taxon>
        <taxon>Colocasieae</taxon>
        <taxon>Colocasia</taxon>
    </lineage>
</organism>
<evidence type="ECO:0000259" key="10">
    <source>
        <dbReference type="Pfam" id="PF01728"/>
    </source>
</evidence>
<keyword evidence="8" id="KW-0175">Coiled coil</keyword>
<feature type="compositionally biased region" description="Basic residues" evidence="9">
    <location>
        <begin position="800"/>
        <end position="816"/>
    </location>
</feature>
<dbReference type="InterPro" id="IPR028589">
    <property type="entry name" value="SPB1-like"/>
</dbReference>
<dbReference type="Proteomes" id="UP000652761">
    <property type="component" value="Unassembled WGS sequence"/>
</dbReference>
<keyword evidence="2 8" id="KW-0690">Ribosome biogenesis</keyword>
<evidence type="ECO:0000313" key="14">
    <source>
        <dbReference type="Proteomes" id="UP000652761"/>
    </source>
</evidence>
<keyword evidence="7 8" id="KW-0539">Nucleus</keyword>
<dbReference type="GO" id="GO:0030687">
    <property type="term" value="C:preribosome, large subunit precursor"/>
    <property type="evidence" value="ECO:0007669"/>
    <property type="project" value="TreeGrafter"/>
</dbReference>
<proteinExistence type="inferred from homology"/>
<name>A0A843TJJ6_COLES</name>
<feature type="coiled-coil region" evidence="8">
    <location>
        <begin position="346"/>
        <end position="380"/>
    </location>
</feature>
<feature type="domain" description="Ribosomal RNA methyltransferase FtsJ" evidence="10">
    <location>
        <begin position="22"/>
        <end position="204"/>
    </location>
</feature>
<evidence type="ECO:0000313" key="13">
    <source>
        <dbReference type="EMBL" id="MQL71041.1"/>
    </source>
</evidence>
<dbReference type="InterPro" id="IPR015507">
    <property type="entry name" value="rRNA-MeTfrase_E"/>
</dbReference>
<sequence>MGKSKGKERLDKYYHLAKEQGYRSRAAYKLIQLDDKFRFLHHAHAVLDLCAAPGGWLQVAVARAPVGALVLGIDLFPIRPIRGALSLVEDITTPRCRAAIKRTMAESSGGRFAAFDVVLHDGSPNVGGAWAQEATAQSALVVDAVKLATEFLAPKGTLVTKVFRSQDYGAILYCVKQLFEKVEVTKPLASRSTSAEIYVVGLRYKAPGKIDPRLLDVKHLFQGAVAPPKVVDVLGKTKQKRHREGYEDGNTTLRKVGLASDFIWSEAPLEFLGSINIISFNDPACSSIKEHELTTEEVKLLCEDLNVLDKHSFKHLLKWRMRIRKALSSSEKGAGKAIHEENEVEVDEDEKVLHEMEELANALERKKKRAKKLLAKRRAKDKARKATGMQIDATSDSYNDQELFSLSSIKGKKSLGVFDSMEINDENDDLEDEEAPAEHSPSESDSDEDQRRYDEQVEELLDQAYERYVTRKGGSIKEQKRAKRLPPGDDADLLEDGVDEDLVPSDHDSDRDDDDAEMNPLVVPLHERDQPTQEQITEEWFSQDVFSEAVENNVFVESDSEGEMIREAKDKDPKLHGRSVDKLTDDSRTQREKDVSHQDDFEIVPAEATESSDDSSSSSDESDKDLDDDEKAEVLACAKKMLRKKLREQIIDDGYNKYMFDDGGLPTWFLDDEKRHRCPMKPVTKEEVAAMRAQFKNIDARPVKKVAEAKARKKRVVMKKLEKARQKATSISDQTDISDRSKQRMIEQLYKKAMPKKPRKEFVVAKKGVQVKPGKGKVLVDRRMKKDARVRGAGKAGKGGGKKSRSAKGKGSKGLKGKGSTRAAGRKNKSKMSTDD</sequence>
<dbReference type="InterPro" id="IPR012920">
    <property type="entry name" value="rRNA_MeTfrase_SPB1-like_C"/>
</dbReference>
<dbReference type="PANTHER" id="PTHR10920:SF13">
    <property type="entry name" value="PRE-RRNA 2'-O-RIBOSE RNA METHYLTRANSFERASE FTSJ3"/>
    <property type="match status" value="1"/>
</dbReference>
<dbReference type="GO" id="GO:0005730">
    <property type="term" value="C:nucleolus"/>
    <property type="evidence" value="ECO:0007669"/>
    <property type="project" value="UniProtKB-SubCell"/>
</dbReference>
<dbReference type="Pfam" id="PF01728">
    <property type="entry name" value="FtsJ"/>
    <property type="match status" value="1"/>
</dbReference>
<evidence type="ECO:0000256" key="3">
    <source>
        <dbReference type="ARBA" id="ARBA00022552"/>
    </source>
</evidence>
<gene>
    <name evidence="13" type="ORF">Taro_003389</name>
</gene>
<keyword evidence="5 8" id="KW-0808">Transferase</keyword>
<dbReference type="GO" id="GO:0000466">
    <property type="term" value="P:maturation of 5.8S rRNA from tricistronic rRNA transcript (SSU-rRNA, 5.8S rRNA, LSU-rRNA)"/>
    <property type="evidence" value="ECO:0007669"/>
    <property type="project" value="TreeGrafter"/>
</dbReference>
<dbReference type="GO" id="GO:0008650">
    <property type="term" value="F:rRNA (uridine-2'-O-)-methyltransferase activity"/>
    <property type="evidence" value="ECO:0007669"/>
    <property type="project" value="TreeGrafter"/>
</dbReference>
<accession>A0A843TJJ6</accession>
<evidence type="ECO:0000256" key="2">
    <source>
        <dbReference type="ARBA" id="ARBA00022517"/>
    </source>
</evidence>
<dbReference type="Pfam" id="PF07780">
    <property type="entry name" value="Spb1_C"/>
    <property type="match status" value="1"/>
</dbReference>
<comment type="similarity">
    <text evidence="8">Belongs to the class I-like SAM-binding methyltransferase superfamily. RNA methyltransferase RlmE family. SPB1 subfamily.</text>
</comment>
<evidence type="ECO:0000256" key="1">
    <source>
        <dbReference type="ARBA" id="ARBA00004604"/>
    </source>
</evidence>
<dbReference type="InterPro" id="IPR050082">
    <property type="entry name" value="RNA_methyltr_RlmE"/>
</dbReference>
<feature type="domain" description="DUF3381" evidence="12">
    <location>
        <begin position="237"/>
        <end position="384"/>
    </location>
</feature>
<evidence type="ECO:0000256" key="6">
    <source>
        <dbReference type="ARBA" id="ARBA00022691"/>
    </source>
</evidence>
<feature type="compositionally biased region" description="Basic and acidic residues" evidence="9">
    <location>
        <begin position="464"/>
        <end position="479"/>
    </location>
</feature>
<feature type="compositionally biased region" description="Basic and acidic residues" evidence="9">
    <location>
        <begin position="563"/>
        <end position="600"/>
    </location>
</feature>
<reference evidence="13" key="1">
    <citation type="submission" date="2017-07" db="EMBL/GenBank/DDBJ databases">
        <title>Taro Niue Genome Assembly and Annotation.</title>
        <authorList>
            <person name="Atibalentja N."/>
            <person name="Keating K."/>
            <person name="Fields C.J."/>
        </authorList>
    </citation>
    <scope>NUCLEOTIDE SEQUENCE</scope>
    <source>
        <strain evidence="13">Niue_2</strain>
        <tissue evidence="13">Leaf</tissue>
    </source>
</reference>
<keyword evidence="3 8" id="KW-0698">rRNA processing</keyword>
<feature type="region of interest" description="Disordered" evidence="9">
    <location>
        <begin position="553"/>
        <end position="630"/>
    </location>
</feature>